<gene>
    <name evidence="2" type="ORF">QR680_014316</name>
</gene>
<organism evidence="2 3">
    <name type="scientific">Steinernema hermaphroditum</name>
    <dbReference type="NCBI Taxonomy" id="289476"/>
    <lineage>
        <taxon>Eukaryota</taxon>
        <taxon>Metazoa</taxon>
        <taxon>Ecdysozoa</taxon>
        <taxon>Nematoda</taxon>
        <taxon>Chromadorea</taxon>
        <taxon>Rhabditida</taxon>
        <taxon>Tylenchina</taxon>
        <taxon>Panagrolaimomorpha</taxon>
        <taxon>Strongyloidoidea</taxon>
        <taxon>Steinernematidae</taxon>
        <taxon>Steinernema</taxon>
    </lineage>
</organism>
<proteinExistence type="predicted"/>
<dbReference type="AlphaFoldDB" id="A0AA39M300"/>
<feature type="transmembrane region" description="Helical" evidence="1">
    <location>
        <begin position="56"/>
        <end position="75"/>
    </location>
</feature>
<evidence type="ECO:0000313" key="3">
    <source>
        <dbReference type="Proteomes" id="UP001175271"/>
    </source>
</evidence>
<keyword evidence="1" id="KW-0812">Transmembrane</keyword>
<keyword evidence="1" id="KW-0472">Membrane</keyword>
<keyword evidence="1" id="KW-1133">Transmembrane helix</keyword>
<comment type="caution">
    <text evidence="2">The sequence shown here is derived from an EMBL/GenBank/DDBJ whole genome shotgun (WGS) entry which is preliminary data.</text>
</comment>
<reference evidence="2" key="1">
    <citation type="submission" date="2023-06" db="EMBL/GenBank/DDBJ databases">
        <title>Genomic analysis of the entomopathogenic nematode Steinernema hermaphroditum.</title>
        <authorList>
            <person name="Schwarz E.M."/>
            <person name="Heppert J.K."/>
            <person name="Baniya A."/>
            <person name="Schwartz H.T."/>
            <person name="Tan C.-H."/>
            <person name="Antoshechkin I."/>
            <person name="Sternberg P.W."/>
            <person name="Goodrich-Blair H."/>
            <person name="Dillman A.R."/>
        </authorList>
    </citation>
    <scope>NUCLEOTIDE SEQUENCE</scope>
    <source>
        <strain evidence="2">PS9179</strain>
        <tissue evidence="2">Whole animal</tissue>
    </source>
</reference>
<keyword evidence="3" id="KW-1185">Reference proteome</keyword>
<feature type="transmembrane region" description="Helical" evidence="1">
    <location>
        <begin position="134"/>
        <end position="156"/>
    </location>
</feature>
<sequence length="279" mass="30676">MDAPSLSDLATNDHLVYDHEDFLDLNNNEGAMETNNTVDFQDFNNNVEVLNLNNKVATAIVAGVTIAICLVFYFLELVFDNLELAAEIKTPEVRNPGYSMFLKAVLWKKMNYGALVVFSMSLLIAIFMEIPYFAAPYLFAVIARIIYTLSNTMYIIGELATMKSVQVTANLPSDDRLLADHLYADHPRGTRETYIGGSIGIAVNALLLVVWAGFTLWTVLIFEVLLSDNGNKGEIGQISANNPSQVTEEGAMPHMTESLCLGESASKTKGVIGKDHSTH</sequence>
<feature type="transmembrane region" description="Helical" evidence="1">
    <location>
        <begin position="201"/>
        <end position="222"/>
    </location>
</feature>
<dbReference type="Proteomes" id="UP001175271">
    <property type="component" value="Unassembled WGS sequence"/>
</dbReference>
<evidence type="ECO:0000313" key="2">
    <source>
        <dbReference type="EMBL" id="KAK0419776.1"/>
    </source>
</evidence>
<dbReference type="EMBL" id="JAUCMV010000002">
    <property type="protein sequence ID" value="KAK0419776.1"/>
    <property type="molecule type" value="Genomic_DNA"/>
</dbReference>
<protein>
    <submittedName>
        <fullName evidence="2">Uncharacterized protein</fullName>
    </submittedName>
</protein>
<feature type="transmembrane region" description="Helical" evidence="1">
    <location>
        <begin position="110"/>
        <end position="128"/>
    </location>
</feature>
<accession>A0AA39M300</accession>
<evidence type="ECO:0000256" key="1">
    <source>
        <dbReference type="SAM" id="Phobius"/>
    </source>
</evidence>
<name>A0AA39M300_9BILA</name>